<evidence type="ECO:0000256" key="3">
    <source>
        <dbReference type="ARBA" id="ARBA00022884"/>
    </source>
</evidence>
<dbReference type="PATRIC" id="fig|582515.4.peg.1524"/>
<dbReference type="GO" id="GO:0003735">
    <property type="term" value="F:structural constituent of ribosome"/>
    <property type="evidence" value="ECO:0007669"/>
    <property type="project" value="InterPro"/>
</dbReference>
<dbReference type="InterPro" id="IPR018258">
    <property type="entry name" value="Ribosomal_bL21_CS"/>
</dbReference>
<dbReference type="PROSITE" id="PS01169">
    <property type="entry name" value="RIBOSOMAL_L21"/>
    <property type="match status" value="1"/>
</dbReference>
<evidence type="ECO:0000256" key="5">
    <source>
        <dbReference type="ARBA" id="ARBA00023274"/>
    </source>
</evidence>
<proteinExistence type="inferred from homology"/>
<evidence type="ECO:0000256" key="6">
    <source>
        <dbReference type="HAMAP-Rule" id="MF_01363"/>
    </source>
</evidence>
<keyword evidence="2 6" id="KW-0699">rRNA-binding</keyword>
<evidence type="ECO:0000256" key="1">
    <source>
        <dbReference type="ARBA" id="ARBA00008563"/>
    </source>
</evidence>
<dbReference type="HAMAP" id="MF_01363">
    <property type="entry name" value="Ribosomal_bL21"/>
    <property type="match status" value="1"/>
</dbReference>
<dbReference type="RefSeq" id="WP_022605917.1">
    <property type="nucleotide sequence ID" value="NZ_ASSJ01000035.1"/>
</dbReference>
<dbReference type="SUPFAM" id="SSF141091">
    <property type="entry name" value="L21p-like"/>
    <property type="match status" value="1"/>
</dbReference>
<evidence type="ECO:0000313" key="8">
    <source>
        <dbReference type="EMBL" id="ERN42030.1"/>
    </source>
</evidence>
<dbReference type="PANTHER" id="PTHR21349">
    <property type="entry name" value="50S RIBOSOMAL PROTEIN L21"/>
    <property type="match status" value="1"/>
</dbReference>
<dbReference type="EMBL" id="ASSJ01000035">
    <property type="protein sequence ID" value="ERN42030.1"/>
    <property type="molecule type" value="Genomic_DNA"/>
</dbReference>
<dbReference type="NCBIfam" id="TIGR00061">
    <property type="entry name" value="L21"/>
    <property type="match status" value="1"/>
</dbReference>
<name>U5DQS4_9CHRO</name>
<sequence length="147" mass="16523">MTYAIVEASGTQLRVEPGRFYDLDRIVTTDDDDRQPLAEGSTFTLDRVLLISHEGEVTVGQPYIEGAVVEGTVLRHFRGKKVIVYKMRPKKKTRKKRGHRQELTRLAIAAIHLNGTAIALAPEVEDEPLATETTVIEIADFDTLRKH</sequence>
<dbReference type="GO" id="GO:0005840">
    <property type="term" value="C:ribosome"/>
    <property type="evidence" value="ECO:0007669"/>
    <property type="project" value="UniProtKB-KW"/>
</dbReference>
<accession>U5DQS4</accession>
<dbReference type="GO" id="GO:0006412">
    <property type="term" value="P:translation"/>
    <property type="evidence" value="ECO:0007669"/>
    <property type="project" value="UniProtKB-UniRule"/>
</dbReference>
<reference evidence="8 9" key="1">
    <citation type="submission" date="2013-05" db="EMBL/GenBank/DDBJ databases">
        <title>Draft genome sequence of Rubidibacter lacunae KORDI 51-2.</title>
        <authorList>
            <person name="Choi D.H."/>
            <person name="Noh J.H."/>
            <person name="Kwon K.-K."/>
            <person name="Lee J.-H."/>
            <person name="Ryu J.-Y."/>
        </authorList>
    </citation>
    <scope>NUCLEOTIDE SEQUENCE [LARGE SCALE GENOMIC DNA]</scope>
    <source>
        <strain evidence="8 9">KORDI 51-2</strain>
    </source>
</reference>
<keyword evidence="3 6" id="KW-0694">RNA-binding</keyword>
<dbReference type="GO" id="GO:0005737">
    <property type="term" value="C:cytoplasm"/>
    <property type="evidence" value="ECO:0007669"/>
    <property type="project" value="UniProtKB-ARBA"/>
</dbReference>
<dbReference type="InterPro" id="IPR036164">
    <property type="entry name" value="bL21-like_sf"/>
</dbReference>
<dbReference type="GO" id="GO:1990904">
    <property type="term" value="C:ribonucleoprotein complex"/>
    <property type="evidence" value="ECO:0007669"/>
    <property type="project" value="UniProtKB-KW"/>
</dbReference>
<dbReference type="STRING" id="582515.KR51_00013640"/>
<comment type="function">
    <text evidence="6 7">This protein binds to 23S rRNA in the presence of protein L20.</text>
</comment>
<dbReference type="InterPro" id="IPR001787">
    <property type="entry name" value="Ribosomal_bL21"/>
</dbReference>
<evidence type="ECO:0000256" key="7">
    <source>
        <dbReference type="RuleBase" id="RU000562"/>
    </source>
</evidence>
<dbReference type="OrthoDB" id="9813334at2"/>
<keyword evidence="4 6" id="KW-0689">Ribosomal protein</keyword>
<dbReference type="InParanoid" id="U5DQS4"/>
<dbReference type="InterPro" id="IPR028909">
    <property type="entry name" value="bL21-like"/>
</dbReference>
<evidence type="ECO:0000256" key="2">
    <source>
        <dbReference type="ARBA" id="ARBA00022730"/>
    </source>
</evidence>
<dbReference type="AlphaFoldDB" id="U5DQS4"/>
<protein>
    <recommendedName>
        <fullName evidence="6">Large ribosomal subunit protein bL21</fullName>
    </recommendedName>
</protein>
<keyword evidence="5 6" id="KW-0687">Ribonucleoprotein</keyword>
<dbReference type="FunCoup" id="U5DQS4">
    <property type="interactions" value="365"/>
</dbReference>
<dbReference type="Proteomes" id="UP000016960">
    <property type="component" value="Unassembled WGS sequence"/>
</dbReference>
<dbReference type="eggNOG" id="COG0261">
    <property type="taxonomic scope" value="Bacteria"/>
</dbReference>
<comment type="caution">
    <text evidence="8">The sequence shown here is derived from an EMBL/GenBank/DDBJ whole genome shotgun (WGS) entry which is preliminary data.</text>
</comment>
<organism evidence="8 9">
    <name type="scientific">Rubidibacter lacunae KORDI 51-2</name>
    <dbReference type="NCBI Taxonomy" id="582515"/>
    <lineage>
        <taxon>Bacteria</taxon>
        <taxon>Bacillati</taxon>
        <taxon>Cyanobacteriota</taxon>
        <taxon>Cyanophyceae</taxon>
        <taxon>Oscillatoriophycideae</taxon>
        <taxon>Chroococcales</taxon>
        <taxon>Aphanothecaceae</taxon>
        <taxon>Rubidibacter</taxon>
    </lineage>
</organism>
<dbReference type="PANTHER" id="PTHR21349:SF0">
    <property type="entry name" value="LARGE RIBOSOMAL SUBUNIT PROTEIN BL21M"/>
    <property type="match status" value="1"/>
</dbReference>
<dbReference type="GO" id="GO:0019843">
    <property type="term" value="F:rRNA binding"/>
    <property type="evidence" value="ECO:0007669"/>
    <property type="project" value="UniProtKB-UniRule"/>
</dbReference>
<evidence type="ECO:0000313" key="9">
    <source>
        <dbReference type="Proteomes" id="UP000016960"/>
    </source>
</evidence>
<comment type="similarity">
    <text evidence="1 6 7">Belongs to the bacterial ribosomal protein bL21 family.</text>
</comment>
<gene>
    <name evidence="6" type="primary">rplU</name>
    <name evidence="6" type="synonym">rpl21</name>
    <name evidence="8" type="ORF">KR51_00013640</name>
</gene>
<comment type="subunit">
    <text evidence="6">Part of the 50S ribosomal subunit. Contacts protein L20.</text>
</comment>
<dbReference type="Pfam" id="PF00829">
    <property type="entry name" value="Ribosomal_L21p"/>
    <property type="match status" value="1"/>
</dbReference>
<evidence type="ECO:0000256" key="4">
    <source>
        <dbReference type="ARBA" id="ARBA00022980"/>
    </source>
</evidence>
<keyword evidence="9" id="KW-1185">Reference proteome</keyword>